<dbReference type="Proteomes" id="UP000829196">
    <property type="component" value="Unassembled WGS sequence"/>
</dbReference>
<accession>A0A8T3C8R6</accession>
<sequence>MNDINDFFSREDLFHDKPKEYTSSGRRRLSPFDQCERQSRSFEMISDLNSSCLSETSSKKPIIEFTLGRP</sequence>
<evidence type="ECO:0000313" key="2">
    <source>
        <dbReference type="Proteomes" id="UP000829196"/>
    </source>
</evidence>
<dbReference type="EMBL" id="JAGYWB010000002">
    <property type="protein sequence ID" value="KAI0529338.1"/>
    <property type="molecule type" value="Genomic_DNA"/>
</dbReference>
<evidence type="ECO:0000313" key="1">
    <source>
        <dbReference type="EMBL" id="KAI0529338.1"/>
    </source>
</evidence>
<keyword evidence="2" id="KW-1185">Reference proteome</keyword>
<dbReference type="AlphaFoldDB" id="A0A8T3C8R6"/>
<protein>
    <submittedName>
        <fullName evidence="1">Uncharacterized protein</fullName>
    </submittedName>
</protein>
<comment type="caution">
    <text evidence="1">The sequence shown here is derived from an EMBL/GenBank/DDBJ whole genome shotgun (WGS) entry which is preliminary data.</text>
</comment>
<organism evidence="1 2">
    <name type="scientific">Dendrobium nobile</name>
    <name type="common">Orchid</name>
    <dbReference type="NCBI Taxonomy" id="94219"/>
    <lineage>
        <taxon>Eukaryota</taxon>
        <taxon>Viridiplantae</taxon>
        <taxon>Streptophyta</taxon>
        <taxon>Embryophyta</taxon>
        <taxon>Tracheophyta</taxon>
        <taxon>Spermatophyta</taxon>
        <taxon>Magnoliopsida</taxon>
        <taxon>Liliopsida</taxon>
        <taxon>Asparagales</taxon>
        <taxon>Orchidaceae</taxon>
        <taxon>Epidendroideae</taxon>
        <taxon>Malaxideae</taxon>
        <taxon>Dendrobiinae</taxon>
        <taxon>Dendrobium</taxon>
    </lineage>
</organism>
<dbReference type="OrthoDB" id="551907at2759"/>
<reference evidence="1" key="1">
    <citation type="journal article" date="2022" name="Front. Genet.">
        <title>Chromosome-Scale Assembly of the Dendrobium nobile Genome Provides Insights Into the Molecular Mechanism of the Biosynthesis of the Medicinal Active Ingredient of Dendrobium.</title>
        <authorList>
            <person name="Xu Q."/>
            <person name="Niu S.-C."/>
            <person name="Li K.-L."/>
            <person name="Zheng P.-J."/>
            <person name="Zhang X.-J."/>
            <person name="Jia Y."/>
            <person name="Liu Y."/>
            <person name="Niu Y.-X."/>
            <person name="Yu L.-H."/>
            <person name="Chen D.-F."/>
            <person name="Zhang G.-Q."/>
        </authorList>
    </citation>
    <scope>NUCLEOTIDE SEQUENCE</scope>
    <source>
        <tissue evidence="1">Leaf</tissue>
    </source>
</reference>
<gene>
    <name evidence="1" type="ORF">KFK09_001885</name>
</gene>
<name>A0A8T3C8R6_DENNO</name>
<proteinExistence type="predicted"/>